<gene>
    <name evidence="3" type="ORF">INF20_04700</name>
</gene>
<dbReference type="InterPro" id="IPR007060">
    <property type="entry name" value="FtsL/DivIC"/>
</dbReference>
<reference evidence="3 4" key="1">
    <citation type="submission" date="2020-10" db="EMBL/GenBank/DDBJ databases">
        <title>ChiBAC.</title>
        <authorList>
            <person name="Zenner C."/>
            <person name="Hitch T.C.A."/>
            <person name="Clavel T."/>
        </authorList>
    </citation>
    <scope>NUCLEOTIDE SEQUENCE [LARGE SCALE GENOMIC DNA]</scope>
    <source>
        <strain evidence="3 4">DSM 108706</strain>
    </source>
</reference>
<dbReference type="RefSeq" id="WP_226385229.1">
    <property type="nucleotide sequence ID" value="NZ_JADCKA010000006.1"/>
</dbReference>
<feature type="coiled-coil region" evidence="1">
    <location>
        <begin position="62"/>
        <end position="92"/>
    </location>
</feature>
<feature type="region of interest" description="Disordered" evidence="2">
    <location>
        <begin position="1"/>
        <end position="36"/>
    </location>
</feature>
<dbReference type="EMBL" id="JADCKA010000006">
    <property type="protein sequence ID" value="MBE5035581.1"/>
    <property type="molecule type" value="Genomic_DNA"/>
</dbReference>
<comment type="caution">
    <text evidence="3">The sequence shown here is derived from an EMBL/GenBank/DDBJ whole genome shotgun (WGS) entry which is preliminary data.</text>
</comment>
<dbReference type="InterPro" id="IPR039076">
    <property type="entry name" value="DivIC"/>
</dbReference>
<evidence type="ECO:0000313" key="4">
    <source>
        <dbReference type="Proteomes" id="UP001516588"/>
    </source>
</evidence>
<evidence type="ECO:0000256" key="1">
    <source>
        <dbReference type="SAM" id="Coils"/>
    </source>
</evidence>
<feature type="compositionally biased region" description="Basic and acidic residues" evidence="2">
    <location>
        <begin position="1"/>
        <end position="13"/>
    </location>
</feature>
<proteinExistence type="predicted"/>
<evidence type="ECO:0000256" key="2">
    <source>
        <dbReference type="SAM" id="MobiDB-lite"/>
    </source>
</evidence>
<name>A0ABR9QXJ5_9FIRM</name>
<accession>A0ABR9QXJ5</accession>
<sequence>MAEKNVIDIEAARSRRNKKKKKKKEKKPLSPRRKQQIKRRLTVFLVVAAFLLLTVGFSFYKIVSLKVEESKLQQEQEKLKEERDALQQEMKDVKSPEYIEKQAREQLHLLLPGEILYMLPGEDDNTDGSDDSGE</sequence>
<keyword evidence="4" id="KW-1185">Reference proteome</keyword>
<protein>
    <submittedName>
        <fullName evidence="3">Septum formation initiator family protein</fullName>
    </submittedName>
</protein>
<evidence type="ECO:0000313" key="3">
    <source>
        <dbReference type="EMBL" id="MBE5035581.1"/>
    </source>
</evidence>
<dbReference type="PANTHER" id="PTHR40027">
    <property type="entry name" value="CELL DIVISION PROTEIN DIVIC"/>
    <property type="match status" value="1"/>
</dbReference>
<dbReference type="PANTHER" id="PTHR40027:SF1">
    <property type="entry name" value="CELL DIVISION PROTEIN DIVIC"/>
    <property type="match status" value="1"/>
</dbReference>
<keyword evidence="1" id="KW-0175">Coiled coil</keyword>
<dbReference type="Proteomes" id="UP001516588">
    <property type="component" value="Unassembled WGS sequence"/>
</dbReference>
<dbReference type="Pfam" id="PF04977">
    <property type="entry name" value="DivIC"/>
    <property type="match status" value="1"/>
</dbReference>
<organism evidence="3 4">
    <name type="scientific">Gallibacter intestinalis</name>
    <dbReference type="NCBI Taxonomy" id="2779356"/>
    <lineage>
        <taxon>Bacteria</taxon>
        <taxon>Bacillati</taxon>
        <taxon>Bacillota</taxon>
        <taxon>Clostridia</taxon>
        <taxon>Eubacteriales</taxon>
        <taxon>Eubacteriaceae</taxon>
        <taxon>Gallibacter</taxon>
    </lineage>
</organism>
<feature type="compositionally biased region" description="Basic residues" evidence="2">
    <location>
        <begin position="14"/>
        <end position="36"/>
    </location>
</feature>